<name>A0A7S8IEQ5_9CHLR</name>
<dbReference type="InterPro" id="IPR029063">
    <property type="entry name" value="SAM-dependent_MTases_sf"/>
</dbReference>
<dbReference type="Gene3D" id="3.40.50.150">
    <property type="entry name" value="Vaccinia Virus protein VP39"/>
    <property type="match status" value="1"/>
</dbReference>
<sequence>MSNQDTDIITTHMLATGQHYYSNGYYLREKHRLAGHQYVHWTLNLIPNWSGSTVLDAGGGWGRYLWSLIDQGQIDVKDAVLTDISEGMLLTSQEEARQRAIILKTTVCNIESLPFAQQKFNIVMANKVLYHVADRLRGVRELARVLKPDGTLLATTNSDKITATVVALHYQALDRMGIAYEPEPSSPFSMENGADLLATQFRTVKAFYYEDEALIYNAAEMRATYNTIGRYRNVLARHDIAEAVKQALPEVVEQLAQAIIDRDGVLRSPSLMGAFVCTDPVQMIRR</sequence>
<dbReference type="GO" id="GO:0008757">
    <property type="term" value="F:S-adenosylmethionine-dependent methyltransferase activity"/>
    <property type="evidence" value="ECO:0007669"/>
    <property type="project" value="InterPro"/>
</dbReference>
<dbReference type="Pfam" id="PF08241">
    <property type="entry name" value="Methyltransf_11"/>
    <property type="match status" value="1"/>
</dbReference>
<evidence type="ECO:0000259" key="1">
    <source>
        <dbReference type="Pfam" id="PF08241"/>
    </source>
</evidence>
<evidence type="ECO:0000313" key="3">
    <source>
        <dbReference type="Proteomes" id="UP000594468"/>
    </source>
</evidence>
<keyword evidence="2" id="KW-0489">Methyltransferase</keyword>
<reference evidence="2 3" key="1">
    <citation type="submission" date="2020-02" db="EMBL/GenBank/DDBJ databases">
        <authorList>
            <person name="Zheng R.K."/>
            <person name="Sun C.M."/>
        </authorList>
    </citation>
    <scope>NUCLEOTIDE SEQUENCE [LARGE SCALE GENOMIC DNA]</scope>
    <source>
        <strain evidence="3">rifampicinis</strain>
    </source>
</reference>
<dbReference type="InterPro" id="IPR050508">
    <property type="entry name" value="Methyltransf_Superfamily"/>
</dbReference>
<dbReference type="InterPro" id="IPR013216">
    <property type="entry name" value="Methyltransf_11"/>
</dbReference>
<keyword evidence="3" id="KW-1185">Reference proteome</keyword>
<feature type="domain" description="Methyltransferase type 11" evidence="1">
    <location>
        <begin position="55"/>
        <end position="153"/>
    </location>
</feature>
<dbReference type="AlphaFoldDB" id="A0A7S8IEQ5"/>
<gene>
    <name evidence="2" type="ORF">G4Y79_06055</name>
</gene>
<dbReference type="SUPFAM" id="SSF53335">
    <property type="entry name" value="S-adenosyl-L-methionine-dependent methyltransferases"/>
    <property type="match status" value="1"/>
</dbReference>
<evidence type="ECO:0000313" key="2">
    <source>
        <dbReference type="EMBL" id="QPC83940.1"/>
    </source>
</evidence>
<protein>
    <submittedName>
        <fullName evidence="2">Class I SAM-dependent methyltransferase</fullName>
    </submittedName>
</protein>
<dbReference type="KEGG" id="pmet:G4Y79_06055"/>
<dbReference type="CDD" id="cd02440">
    <property type="entry name" value="AdoMet_MTases"/>
    <property type="match status" value="1"/>
</dbReference>
<dbReference type="PANTHER" id="PTHR42912">
    <property type="entry name" value="METHYLTRANSFERASE"/>
    <property type="match status" value="1"/>
</dbReference>
<dbReference type="Proteomes" id="UP000594468">
    <property type="component" value="Chromosome"/>
</dbReference>
<proteinExistence type="predicted"/>
<dbReference type="RefSeq" id="WP_195172004.1">
    <property type="nucleotide sequence ID" value="NZ_CP062983.1"/>
</dbReference>
<dbReference type="GO" id="GO:0032259">
    <property type="term" value="P:methylation"/>
    <property type="evidence" value="ECO:0007669"/>
    <property type="project" value="UniProtKB-KW"/>
</dbReference>
<dbReference type="EMBL" id="CP062983">
    <property type="protein sequence ID" value="QPC83940.1"/>
    <property type="molecule type" value="Genomic_DNA"/>
</dbReference>
<organism evidence="2 3">
    <name type="scientific">Phototrophicus methaneseepsis</name>
    <dbReference type="NCBI Taxonomy" id="2710758"/>
    <lineage>
        <taxon>Bacteria</taxon>
        <taxon>Bacillati</taxon>
        <taxon>Chloroflexota</taxon>
        <taxon>Candidatus Thermofontia</taxon>
        <taxon>Phototrophicales</taxon>
        <taxon>Phototrophicaceae</taxon>
        <taxon>Phototrophicus</taxon>
    </lineage>
</organism>
<keyword evidence="2" id="KW-0808">Transferase</keyword>
<accession>A0A7S8IEQ5</accession>